<sequence>MRTLTITLLVLLTLGGCTKRLPEFGPPEFGTLERGQIVYITIPGGEMIAKDDRRSEPDAPRDYTRYPDIETQIARMLQKAIAPYTTRAIISDRYEPWPEASKIAKANNARYLIYLTMQIGKSHLYLEREKVRRLFLLISIMDLDSNALSRTTVMYITFRDLNPQDVTPEVLNNVQSGFDSRAKLLFEGKPSSNTLP</sequence>
<name>A0A212L2P5_9BACT</name>
<dbReference type="AlphaFoldDB" id="A0A212L2P5"/>
<protein>
    <recommendedName>
        <fullName evidence="2">Lipoprotein</fullName>
    </recommendedName>
</protein>
<evidence type="ECO:0000313" key="1">
    <source>
        <dbReference type="EMBL" id="SCM71629.1"/>
    </source>
</evidence>
<accession>A0A212L2P5</accession>
<organism evidence="1">
    <name type="scientific">uncultured Desulfovibrio sp</name>
    <dbReference type="NCBI Taxonomy" id="167968"/>
    <lineage>
        <taxon>Bacteria</taxon>
        <taxon>Pseudomonadati</taxon>
        <taxon>Thermodesulfobacteriota</taxon>
        <taxon>Desulfovibrionia</taxon>
        <taxon>Desulfovibrionales</taxon>
        <taxon>Desulfovibrionaceae</taxon>
        <taxon>Desulfovibrio</taxon>
        <taxon>environmental samples</taxon>
    </lineage>
</organism>
<evidence type="ECO:0008006" key="2">
    <source>
        <dbReference type="Google" id="ProtNLM"/>
    </source>
</evidence>
<proteinExistence type="predicted"/>
<dbReference type="PROSITE" id="PS51257">
    <property type="entry name" value="PROKAR_LIPOPROTEIN"/>
    <property type="match status" value="1"/>
</dbReference>
<reference evidence="1" key="1">
    <citation type="submission" date="2016-08" db="EMBL/GenBank/DDBJ databases">
        <authorList>
            <person name="Seilhamer J.J."/>
        </authorList>
    </citation>
    <scope>NUCLEOTIDE SEQUENCE</scope>
    <source>
        <strain evidence="1">86-1</strain>
    </source>
</reference>
<gene>
    <name evidence="1" type="ORF">KL86DES1_20090</name>
</gene>
<dbReference type="EMBL" id="FMJC01000002">
    <property type="protein sequence ID" value="SCM71629.1"/>
    <property type="molecule type" value="Genomic_DNA"/>
</dbReference>